<organism evidence="2 3">
    <name type="scientific">Nocardia aurantia</name>
    <dbReference type="NCBI Taxonomy" id="2585199"/>
    <lineage>
        <taxon>Bacteria</taxon>
        <taxon>Bacillati</taxon>
        <taxon>Actinomycetota</taxon>
        <taxon>Actinomycetes</taxon>
        <taxon>Mycobacteriales</taxon>
        <taxon>Nocardiaceae</taxon>
        <taxon>Nocardia</taxon>
    </lineage>
</organism>
<keyword evidence="1" id="KW-0472">Membrane</keyword>
<dbReference type="EMBL" id="WEGI01000007">
    <property type="protein sequence ID" value="MQY28013.1"/>
    <property type="molecule type" value="Genomic_DNA"/>
</dbReference>
<accession>A0A7K0DQG6</accession>
<protein>
    <submittedName>
        <fullName evidence="2">Uncharacterized protein</fullName>
    </submittedName>
</protein>
<keyword evidence="3" id="KW-1185">Reference proteome</keyword>
<feature type="transmembrane region" description="Helical" evidence="1">
    <location>
        <begin position="6"/>
        <end position="26"/>
    </location>
</feature>
<evidence type="ECO:0000313" key="2">
    <source>
        <dbReference type="EMBL" id="MQY28013.1"/>
    </source>
</evidence>
<dbReference type="RefSeq" id="WP_153343576.1">
    <property type="nucleotide sequence ID" value="NZ_WEGI01000007.1"/>
</dbReference>
<dbReference type="Proteomes" id="UP000431401">
    <property type="component" value="Unassembled WGS sequence"/>
</dbReference>
<proteinExistence type="predicted"/>
<keyword evidence="1" id="KW-0812">Transmembrane</keyword>
<evidence type="ECO:0000313" key="3">
    <source>
        <dbReference type="Proteomes" id="UP000431401"/>
    </source>
</evidence>
<reference evidence="2 3" key="1">
    <citation type="submission" date="2019-10" db="EMBL/GenBank/DDBJ databases">
        <title>Nocardia macrotermitis sp. nov. and Nocardia aurantia sp. nov., isolated from the gut of fungus growing-termite Macrotermes natalensis.</title>
        <authorList>
            <person name="Benndorf R."/>
            <person name="Schwitalla J."/>
            <person name="Martin K."/>
            <person name="De Beer W."/>
            <person name="Kaster A.-K."/>
            <person name="Vollmers J."/>
            <person name="Poulsen M."/>
            <person name="Beemelmanns C."/>
        </authorList>
    </citation>
    <scope>NUCLEOTIDE SEQUENCE [LARGE SCALE GENOMIC DNA]</scope>
    <source>
        <strain evidence="2 3">RB56</strain>
    </source>
</reference>
<dbReference type="OrthoDB" id="9836784at2"/>
<dbReference type="AlphaFoldDB" id="A0A7K0DQG6"/>
<gene>
    <name evidence="2" type="ORF">NRB56_35960</name>
</gene>
<sequence length="150" mass="16101">MTLELWLIAVVAIVGNLTTVLSGLLSGRHAMRLALRVRDIDRRDARQGKYEDACVQFLSAARVLREPQDGGSLAPETVFAELRRAATRVELYGPRSSSTAVLTALDRIERLQQLRAGQAGAKEVSEAQSRCDGALDAARSVLAADLGDAG</sequence>
<keyword evidence="1" id="KW-1133">Transmembrane helix</keyword>
<comment type="caution">
    <text evidence="2">The sequence shown here is derived from an EMBL/GenBank/DDBJ whole genome shotgun (WGS) entry which is preliminary data.</text>
</comment>
<evidence type="ECO:0000256" key="1">
    <source>
        <dbReference type="SAM" id="Phobius"/>
    </source>
</evidence>
<name>A0A7K0DQG6_9NOCA</name>